<feature type="coiled-coil region" evidence="2">
    <location>
        <begin position="157"/>
        <end position="219"/>
    </location>
</feature>
<dbReference type="AlphaFoldDB" id="A0A835TS38"/>
<evidence type="ECO:0000313" key="6">
    <source>
        <dbReference type="Proteomes" id="UP000618051"/>
    </source>
</evidence>
<organism evidence="4">
    <name type="scientific">Lamprotornis superbus</name>
    <dbReference type="NCBI Taxonomy" id="245042"/>
    <lineage>
        <taxon>Eukaryota</taxon>
        <taxon>Metazoa</taxon>
        <taxon>Chordata</taxon>
        <taxon>Craniata</taxon>
        <taxon>Vertebrata</taxon>
        <taxon>Euteleostomi</taxon>
        <taxon>Archelosauria</taxon>
        <taxon>Archosauria</taxon>
        <taxon>Dinosauria</taxon>
        <taxon>Saurischia</taxon>
        <taxon>Theropoda</taxon>
        <taxon>Coelurosauria</taxon>
        <taxon>Aves</taxon>
        <taxon>Neognathae</taxon>
        <taxon>Neoaves</taxon>
        <taxon>Telluraves</taxon>
        <taxon>Australaves</taxon>
        <taxon>Passeriformes</taxon>
        <taxon>Sturnidae</taxon>
        <taxon>Lamprotornis</taxon>
    </lineage>
</organism>
<dbReference type="PANTHER" id="PTHR46292:SF2">
    <property type="entry name" value="COILED-COIL DOMAIN-CONTAINING PROTEIN 102B"/>
    <property type="match status" value="1"/>
</dbReference>
<feature type="coiled-coil region" evidence="2">
    <location>
        <begin position="352"/>
        <end position="428"/>
    </location>
</feature>
<gene>
    <name evidence="5" type="ORF">IHE44_0000848</name>
    <name evidence="4" type="ORF">IHE44_003311</name>
</gene>
<feature type="non-terminal residue" evidence="4">
    <location>
        <position position="441"/>
    </location>
</feature>
<dbReference type="EMBL" id="JADDUC020000001">
    <property type="protein sequence ID" value="KAI1243257.1"/>
    <property type="molecule type" value="Genomic_DNA"/>
</dbReference>
<dbReference type="EMBL" id="JADDUC010000152">
    <property type="protein sequence ID" value="KAG0117002.1"/>
    <property type="molecule type" value="Genomic_DNA"/>
</dbReference>
<reference evidence="5 6" key="2">
    <citation type="journal article" date="2021" name="J. Hered.">
        <title>Feather Gene Expression Elucidates the Developmental Basis of Plumage Iridescence in African Starlings.</title>
        <authorList>
            <person name="Rubenstein D.R."/>
            <person name="Corvelo A."/>
            <person name="MacManes M.D."/>
            <person name="Maia R."/>
            <person name="Narzisi G."/>
            <person name="Rousaki A."/>
            <person name="Vandenabeele P."/>
            <person name="Shawkey M.D."/>
            <person name="Solomon J."/>
        </authorList>
    </citation>
    <scope>NUCLEOTIDE SEQUENCE [LARGE SCALE GENOMIC DNA]</scope>
    <source>
        <strain evidence="5">SS15</strain>
    </source>
</reference>
<feature type="region of interest" description="Disordered" evidence="3">
    <location>
        <begin position="1"/>
        <end position="22"/>
    </location>
</feature>
<dbReference type="OrthoDB" id="5984396at2759"/>
<reference evidence="4" key="1">
    <citation type="submission" date="2020-10" db="EMBL/GenBank/DDBJ databases">
        <title>Feather gene expression reveals the developmental basis of iridescence in African starlings.</title>
        <authorList>
            <person name="Rubenstein D.R."/>
        </authorList>
    </citation>
    <scope>NUCLEOTIDE SEQUENCE</scope>
    <source>
        <strain evidence="4">SS15</strain>
        <tissue evidence="4">Liver</tissue>
    </source>
</reference>
<sequence>CLLSHTSTRISSVNRSQGQAEGLYKPGTAEPCSRVTNEKSCCEKSTEKVLGIEAKKAAKQKIKERRIKKAKEHKWVGSVCSAHLDIFLASENTEILKPMEETEVFGTQPTQLDKLDRCWQPGDHLCHSNLPSQSFYSKSPHYAHMHTCYSSDWEIFAAVKIQELEEVKARAAQMEKTMRWWSDCTANWREKWSKVRGERNKAREEARQLRIKLDSVIKELSVLKKINQDLVSEKENLQNGTAWKTECCCSEISCIEKDQNMLMFLEPEPPKDLNKIIKIPGAEETKKDVNKGQSNDNKKFTPKPPDFVTNGLPSIYLEEPKISLGTTAKTTENDLIHVSVLNLHLADMRKFLQKEREMNVFLEKEMEKMENELFLWKWKYEELRQTKLESLKQLERMQCENVSEWGKRKRLEAGKQSLEEETRKLKMQVKEIQEPLEMKKN</sequence>
<evidence type="ECO:0000256" key="1">
    <source>
        <dbReference type="ARBA" id="ARBA00023054"/>
    </source>
</evidence>
<keyword evidence="6" id="KW-1185">Reference proteome</keyword>
<protein>
    <recommendedName>
        <fullName evidence="7">C102B protein</fullName>
    </recommendedName>
</protein>
<dbReference type="Proteomes" id="UP000618051">
    <property type="component" value="Unassembled WGS sequence"/>
</dbReference>
<accession>A0A835TS38</accession>
<name>A0A835TS38_9PASS</name>
<evidence type="ECO:0000256" key="3">
    <source>
        <dbReference type="SAM" id="MobiDB-lite"/>
    </source>
</evidence>
<dbReference type="PANTHER" id="PTHR46292">
    <property type="entry name" value="COILED-COIL DOMAIN-CONTAINING PROTEIN 102A"/>
    <property type="match status" value="1"/>
</dbReference>
<comment type="caution">
    <text evidence="4">The sequence shown here is derived from an EMBL/GenBank/DDBJ whole genome shotgun (WGS) entry which is preliminary data.</text>
</comment>
<evidence type="ECO:0008006" key="7">
    <source>
        <dbReference type="Google" id="ProtNLM"/>
    </source>
</evidence>
<evidence type="ECO:0000313" key="4">
    <source>
        <dbReference type="EMBL" id="KAG0117002.1"/>
    </source>
</evidence>
<proteinExistence type="predicted"/>
<reference evidence="5" key="3">
    <citation type="submission" date="2022-01" db="EMBL/GenBank/DDBJ databases">
        <authorList>
            <person name="Rubenstein D.R."/>
        </authorList>
    </citation>
    <scope>NUCLEOTIDE SEQUENCE</scope>
    <source>
        <strain evidence="5">SS15</strain>
        <tissue evidence="5">Liver</tissue>
    </source>
</reference>
<evidence type="ECO:0000313" key="5">
    <source>
        <dbReference type="EMBL" id="KAI1243257.1"/>
    </source>
</evidence>
<evidence type="ECO:0000256" key="2">
    <source>
        <dbReference type="SAM" id="Coils"/>
    </source>
</evidence>
<keyword evidence="1 2" id="KW-0175">Coiled coil</keyword>
<feature type="compositionally biased region" description="Polar residues" evidence="3">
    <location>
        <begin position="1"/>
        <end position="19"/>
    </location>
</feature>